<gene>
    <name evidence="2" type="ORF">NCTC12877_01480</name>
</gene>
<dbReference type="STRING" id="1122244.GCA_000426885_00134"/>
<dbReference type="RefSeq" id="WP_029102082.1">
    <property type="nucleotide sequence ID" value="NZ_UGQB01000004.1"/>
</dbReference>
<sequence length="143" mass="16219">MKKFMLPLMLALMASPAFAETVFLCDTTNGKQVKLIDNGNSFTYEFSKGKKTELNFSIAKHKIDYTEGAWKAESGYYWTMPYKGNTYTVFSSMINLDENSKEFSEPKKEAGVIVNQDKPNSKTILCNPKQIKVDELENYGTPN</sequence>
<feature type="signal peptide" evidence="1">
    <location>
        <begin position="1"/>
        <end position="19"/>
    </location>
</feature>
<organism evidence="2 3">
    <name type="scientific">Moraxella caprae</name>
    <dbReference type="NCBI Taxonomy" id="90240"/>
    <lineage>
        <taxon>Bacteria</taxon>
        <taxon>Pseudomonadati</taxon>
        <taxon>Pseudomonadota</taxon>
        <taxon>Gammaproteobacteria</taxon>
        <taxon>Moraxellales</taxon>
        <taxon>Moraxellaceae</taxon>
        <taxon>Moraxella</taxon>
    </lineage>
</organism>
<keyword evidence="3" id="KW-1185">Reference proteome</keyword>
<evidence type="ECO:0000313" key="2">
    <source>
        <dbReference type="EMBL" id="STZ08477.1"/>
    </source>
</evidence>
<reference evidence="2 3" key="1">
    <citation type="submission" date="2018-06" db="EMBL/GenBank/DDBJ databases">
        <authorList>
            <consortium name="Pathogen Informatics"/>
            <person name="Doyle S."/>
        </authorList>
    </citation>
    <scope>NUCLEOTIDE SEQUENCE [LARGE SCALE GENOMIC DNA]</scope>
    <source>
        <strain evidence="2 3">NCTC12877</strain>
    </source>
</reference>
<dbReference type="EMBL" id="UGQB01000004">
    <property type="protein sequence ID" value="STZ08477.1"/>
    <property type="molecule type" value="Genomic_DNA"/>
</dbReference>
<dbReference type="OrthoDB" id="6647587at2"/>
<dbReference type="Proteomes" id="UP000254065">
    <property type="component" value="Unassembled WGS sequence"/>
</dbReference>
<dbReference type="AlphaFoldDB" id="A0A378R1B0"/>
<accession>A0A378R1B0</accession>
<evidence type="ECO:0000256" key="1">
    <source>
        <dbReference type="SAM" id="SignalP"/>
    </source>
</evidence>
<name>A0A378R1B0_9GAMM</name>
<proteinExistence type="predicted"/>
<feature type="chain" id="PRO_5016664161" evidence="1">
    <location>
        <begin position="20"/>
        <end position="143"/>
    </location>
</feature>
<protein>
    <submittedName>
        <fullName evidence="2">Uncharacterized protein</fullName>
    </submittedName>
</protein>
<evidence type="ECO:0000313" key="3">
    <source>
        <dbReference type="Proteomes" id="UP000254065"/>
    </source>
</evidence>
<keyword evidence="1" id="KW-0732">Signal</keyword>